<dbReference type="GO" id="GO:0009103">
    <property type="term" value="P:lipopolysaccharide biosynthetic process"/>
    <property type="evidence" value="ECO:0007669"/>
    <property type="project" value="UniProtKB-ARBA"/>
</dbReference>
<keyword evidence="11" id="KW-1185">Reference proteome</keyword>
<reference evidence="10 11" key="1">
    <citation type="submission" date="2019-02" db="EMBL/GenBank/DDBJ databases">
        <title>Sequencing the genomes of 1000 actinobacteria strains.</title>
        <authorList>
            <person name="Klenk H.-P."/>
        </authorList>
    </citation>
    <scope>NUCLEOTIDE SEQUENCE [LARGE SCALE GENOMIC DNA]</scope>
    <source>
        <strain evidence="10 11">DSM 44509</strain>
    </source>
</reference>
<gene>
    <name evidence="10" type="ORF">BKA19_0015</name>
</gene>
<dbReference type="PANTHER" id="PTHR33908:SF11">
    <property type="entry name" value="MEMBRANE PROTEIN"/>
    <property type="match status" value="1"/>
</dbReference>
<feature type="transmembrane region" description="Helical" evidence="8">
    <location>
        <begin position="115"/>
        <end position="134"/>
    </location>
</feature>
<dbReference type="InterPro" id="IPR050297">
    <property type="entry name" value="LipidA_mod_glycosyltrf_83"/>
</dbReference>
<feature type="transmembrane region" description="Helical" evidence="8">
    <location>
        <begin position="177"/>
        <end position="193"/>
    </location>
</feature>
<keyword evidence="7 8" id="KW-0472">Membrane</keyword>
<keyword evidence="6 8" id="KW-1133">Transmembrane helix</keyword>
<evidence type="ECO:0000256" key="5">
    <source>
        <dbReference type="ARBA" id="ARBA00022692"/>
    </source>
</evidence>
<dbReference type="GO" id="GO:0005886">
    <property type="term" value="C:plasma membrane"/>
    <property type="evidence" value="ECO:0007669"/>
    <property type="project" value="UniProtKB-SubCell"/>
</dbReference>
<dbReference type="GO" id="GO:0016763">
    <property type="term" value="F:pentosyltransferase activity"/>
    <property type="evidence" value="ECO:0007669"/>
    <property type="project" value="TreeGrafter"/>
</dbReference>
<evidence type="ECO:0000256" key="6">
    <source>
        <dbReference type="ARBA" id="ARBA00022989"/>
    </source>
</evidence>
<feature type="transmembrane region" description="Helical" evidence="8">
    <location>
        <begin position="279"/>
        <end position="298"/>
    </location>
</feature>
<protein>
    <submittedName>
        <fullName evidence="10">4-amino-4-deoxy-L-arabinose transferase-like glycosyltransferase</fullName>
    </submittedName>
</protein>
<feature type="transmembrane region" description="Helical" evidence="8">
    <location>
        <begin position="247"/>
        <end position="267"/>
    </location>
</feature>
<sequence>MTAVAQAQHDRTAATRPATSALLALGAALAVALLALAGRYGYHRDELYFLRAGSEPAAGYVDQPPFTPIVAAAMDALAPGSLVALRLPSALAAGAVVVLTGLLAREFGGGRTAQLFAAACMAVSSVLLAVGHLLSTTTFDLLFWTLLSWLLVRAVRDGGRTWLLVGGVAGLALQNKLHPAFLLGAVVLGLLAVGPRRVLGSPWPWAGGLVALLVWAPNLVWQARNDWPQLALADAIAAGSSGTSEPWYLFVPFQLVLVGPLLFPVWMAGWWRLARDRQLRTWGCFAVAYAVLALLFLVTGGKPYYLAGLYPLLLAAGADPALRWARRFGARARTVLLSALALSLVVSAVLMLPVLPVRWLASTPVPAVNYDAGETVGWPRFAAAVEQAHGRLPDGDRAVVLTGNYGQAGAVDRYAPELGPAYSGHNSYWTWGPPPEEATAAVVVGLPREQLERWFGSVRAAGRIDNGVGLDNEEQGTTVWLATERQVPWSQIWSELRRLA</sequence>
<feature type="transmembrane region" description="Helical" evidence="8">
    <location>
        <begin position="334"/>
        <end position="355"/>
    </location>
</feature>
<feature type="domain" description="Glycosyltransferase RgtA/B/C/D-like" evidence="9">
    <location>
        <begin position="62"/>
        <end position="221"/>
    </location>
</feature>
<feature type="transmembrane region" description="Helical" evidence="8">
    <location>
        <begin position="304"/>
        <end position="322"/>
    </location>
</feature>
<keyword evidence="5 8" id="KW-0812">Transmembrane</keyword>
<dbReference type="Pfam" id="PF13231">
    <property type="entry name" value="PMT_2"/>
    <property type="match status" value="1"/>
</dbReference>
<keyword evidence="4 10" id="KW-0808">Transferase</keyword>
<accession>A0A4Q7Y3Q4</accession>
<comment type="caution">
    <text evidence="10">The sequence shown here is derived from an EMBL/GenBank/DDBJ whole genome shotgun (WGS) entry which is preliminary data.</text>
</comment>
<proteinExistence type="predicted"/>
<organism evidence="10 11">
    <name type="scientific">Blastococcus saxobsidens</name>
    <dbReference type="NCBI Taxonomy" id="138336"/>
    <lineage>
        <taxon>Bacteria</taxon>
        <taxon>Bacillati</taxon>
        <taxon>Actinomycetota</taxon>
        <taxon>Actinomycetes</taxon>
        <taxon>Geodermatophilales</taxon>
        <taxon>Geodermatophilaceae</taxon>
        <taxon>Blastococcus</taxon>
    </lineage>
</organism>
<name>A0A4Q7Y3Q4_9ACTN</name>
<comment type="subcellular location">
    <subcellularLocation>
        <location evidence="1">Cell membrane</location>
        <topology evidence="1">Multi-pass membrane protein</topology>
    </subcellularLocation>
</comment>
<feature type="transmembrane region" description="Helical" evidence="8">
    <location>
        <begin position="21"/>
        <end position="42"/>
    </location>
</feature>
<evidence type="ECO:0000313" key="11">
    <source>
        <dbReference type="Proteomes" id="UP000292507"/>
    </source>
</evidence>
<feature type="transmembrane region" description="Helical" evidence="8">
    <location>
        <begin position="83"/>
        <end position="103"/>
    </location>
</feature>
<keyword evidence="3" id="KW-0328">Glycosyltransferase</keyword>
<evidence type="ECO:0000256" key="2">
    <source>
        <dbReference type="ARBA" id="ARBA00022475"/>
    </source>
</evidence>
<dbReference type="PANTHER" id="PTHR33908">
    <property type="entry name" value="MANNOSYLTRANSFERASE YKCB-RELATED"/>
    <property type="match status" value="1"/>
</dbReference>
<dbReference type="AlphaFoldDB" id="A0A4Q7Y3Q4"/>
<evidence type="ECO:0000259" key="9">
    <source>
        <dbReference type="Pfam" id="PF13231"/>
    </source>
</evidence>
<dbReference type="RefSeq" id="WP_242610892.1">
    <property type="nucleotide sequence ID" value="NZ_POQT01000011.1"/>
</dbReference>
<evidence type="ECO:0000256" key="7">
    <source>
        <dbReference type="ARBA" id="ARBA00023136"/>
    </source>
</evidence>
<evidence type="ECO:0000256" key="1">
    <source>
        <dbReference type="ARBA" id="ARBA00004651"/>
    </source>
</evidence>
<feature type="transmembrane region" description="Helical" evidence="8">
    <location>
        <begin position="205"/>
        <end position="223"/>
    </location>
</feature>
<evidence type="ECO:0000313" key="10">
    <source>
        <dbReference type="EMBL" id="RZU30399.1"/>
    </source>
</evidence>
<evidence type="ECO:0000256" key="3">
    <source>
        <dbReference type="ARBA" id="ARBA00022676"/>
    </source>
</evidence>
<evidence type="ECO:0000256" key="4">
    <source>
        <dbReference type="ARBA" id="ARBA00022679"/>
    </source>
</evidence>
<keyword evidence="2" id="KW-1003">Cell membrane</keyword>
<evidence type="ECO:0000256" key="8">
    <source>
        <dbReference type="SAM" id="Phobius"/>
    </source>
</evidence>
<dbReference type="InterPro" id="IPR038731">
    <property type="entry name" value="RgtA/B/C-like"/>
</dbReference>
<dbReference type="Proteomes" id="UP000292507">
    <property type="component" value="Unassembled WGS sequence"/>
</dbReference>
<dbReference type="EMBL" id="SHKV01000001">
    <property type="protein sequence ID" value="RZU30399.1"/>
    <property type="molecule type" value="Genomic_DNA"/>
</dbReference>